<dbReference type="Proteomes" id="UP001178461">
    <property type="component" value="Chromosome 4"/>
</dbReference>
<dbReference type="AlphaFoldDB" id="A0AA35K7V1"/>
<organism evidence="1 2">
    <name type="scientific">Podarcis lilfordi</name>
    <name type="common">Lilford's wall lizard</name>
    <dbReference type="NCBI Taxonomy" id="74358"/>
    <lineage>
        <taxon>Eukaryota</taxon>
        <taxon>Metazoa</taxon>
        <taxon>Chordata</taxon>
        <taxon>Craniata</taxon>
        <taxon>Vertebrata</taxon>
        <taxon>Euteleostomi</taxon>
        <taxon>Lepidosauria</taxon>
        <taxon>Squamata</taxon>
        <taxon>Bifurcata</taxon>
        <taxon>Unidentata</taxon>
        <taxon>Episquamata</taxon>
        <taxon>Laterata</taxon>
        <taxon>Lacertibaenia</taxon>
        <taxon>Lacertidae</taxon>
        <taxon>Podarcis</taxon>
    </lineage>
</organism>
<evidence type="ECO:0000313" key="1">
    <source>
        <dbReference type="EMBL" id="CAI5772138.1"/>
    </source>
</evidence>
<keyword evidence="2" id="KW-1185">Reference proteome</keyword>
<gene>
    <name evidence="1" type="ORF">PODLI_1B005225</name>
</gene>
<sequence>MSGWWFRTNRMKRRELRRSQWLRYPPPPNIPAMPGSFQDVIRFGRSPQRVFTRLLIIKEGM</sequence>
<evidence type="ECO:0000313" key="2">
    <source>
        <dbReference type="Proteomes" id="UP001178461"/>
    </source>
</evidence>
<reference evidence="1" key="1">
    <citation type="submission" date="2022-12" db="EMBL/GenBank/DDBJ databases">
        <authorList>
            <person name="Alioto T."/>
            <person name="Alioto T."/>
            <person name="Gomez Garrido J."/>
        </authorList>
    </citation>
    <scope>NUCLEOTIDE SEQUENCE</scope>
</reference>
<accession>A0AA35K7V1</accession>
<proteinExistence type="predicted"/>
<dbReference type="EMBL" id="OX395129">
    <property type="protein sequence ID" value="CAI5772138.1"/>
    <property type="molecule type" value="Genomic_DNA"/>
</dbReference>
<protein>
    <submittedName>
        <fullName evidence="1">Uncharacterized protein</fullName>
    </submittedName>
</protein>
<name>A0AA35K7V1_9SAUR</name>